<evidence type="ECO:0000256" key="2">
    <source>
        <dbReference type="SAM" id="MobiDB-lite"/>
    </source>
</evidence>
<dbReference type="EMBL" id="LN879430">
    <property type="protein sequence ID" value="CUH91862.1"/>
    <property type="molecule type" value="Genomic_DNA"/>
</dbReference>
<accession>A0A0K8J2W3</accession>
<dbReference type="Proteomes" id="UP000196053">
    <property type="component" value="Chromosome I"/>
</dbReference>
<evidence type="ECO:0008006" key="5">
    <source>
        <dbReference type="Google" id="ProtNLM"/>
    </source>
</evidence>
<protein>
    <recommendedName>
        <fullName evidence="5">Transposase</fullName>
    </recommendedName>
</protein>
<dbReference type="KEGG" id="hsd:SD1D_0309"/>
<sequence>MTQPFEKNAVNTSAEHVKELENELLKLRIENAFLKERRRLRLDDEVKMRGRHESSAVSEDSSS</sequence>
<gene>
    <name evidence="3" type="ORF">SD1D_0309</name>
</gene>
<reference evidence="4" key="1">
    <citation type="submission" date="2015-09" db="EMBL/GenBank/DDBJ databases">
        <authorList>
            <person name="Wibberg D."/>
        </authorList>
    </citation>
    <scope>NUCLEOTIDE SEQUENCE [LARGE SCALE GENOMIC DNA]</scope>
    <source>
        <strain evidence="4">SD1D</strain>
    </source>
</reference>
<name>A0A0K8J2W3_9FIRM</name>
<proteinExistence type="predicted"/>
<feature type="coiled-coil region" evidence="1">
    <location>
        <begin position="10"/>
        <end position="37"/>
    </location>
</feature>
<evidence type="ECO:0000256" key="1">
    <source>
        <dbReference type="SAM" id="Coils"/>
    </source>
</evidence>
<evidence type="ECO:0000313" key="3">
    <source>
        <dbReference type="EMBL" id="CUH91862.1"/>
    </source>
</evidence>
<dbReference type="AlphaFoldDB" id="A0A0K8J2W3"/>
<keyword evidence="4" id="KW-1185">Reference proteome</keyword>
<feature type="compositionally biased region" description="Basic and acidic residues" evidence="2">
    <location>
        <begin position="44"/>
        <end position="54"/>
    </location>
</feature>
<feature type="region of interest" description="Disordered" evidence="2">
    <location>
        <begin position="44"/>
        <end position="63"/>
    </location>
</feature>
<evidence type="ECO:0000313" key="4">
    <source>
        <dbReference type="Proteomes" id="UP000196053"/>
    </source>
</evidence>
<keyword evidence="1" id="KW-0175">Coiled coil</keyword>
<organism evidence="3 4">
    <name type="scientific">Herbinix luporum</name>
    <dbReference type="NCBI Taxonomy" id="1679721"/>
    <lineage>
        <taxon>Bacteria</taxon>
        <taxon>Bacillati</taxon>
        <taxon>Bacillota</taxon>
        <taxon>Clostridia</taxon>
        <taxon>Lachnospirales</taxon>
        <taxon>Lachnospiraceae</taxon>
        <taxon>Herbinix</taxon>
    </lineage>
</organism>